<evidence type="ECO:0000256" key="3">
    <source>
        <dbReference type="PROSITE-ProRule" id="PRU01100"/>
    </source>
</evidence>
<dbReference type="InterPro" id="IPR000601">
    <property type="entry name" value="PKD_dom"/>
</dbReference>
<dbReference type="InterPro" id="IPR022790">
    <property type="entry name" value="GH26_dom"/>
</dbReference>
<dbReference type="SUPFAM" id="SSF51445">
    <property type="entry name" value="(Trans)glycosidases"/>
    <property type="match status" value="1"/>
</dbReference>
<sequence>MSGVLFGAFAGKRGTEDHAAALDALELLAERKMDVHRIYAVWDEAQPNKFLLADLERGRIPLLSITAKRQDGSGVSWASIASGAQDAQLQAHALALKGTGKPLFLIFNHEPDMAGTAHGTPAEFAAAFRRLVTVFRQQGVTNVSYSMTLVPYSFQSGAADAFWPGSTYVDWVGADAYNWNGCNPTAGDTWRSLEEAVAPVLTWANAKGKPVMLPEWGSVEDASVAGRKGQWFRDALDTFKRHPEIKVASYFHTTGTCPWWLDSSASSVDGFQALGANGYTHATAAAWLQPSTTTGTAPLTVTFDLSGSTGFQSTTGTGNDAWSLDFGDGAAKVTGRGRPTALQTHRYTAKGTYRASLTVTDWKSVQNTDTRVVTVK</sequence>
<evidence type="ECO:0000313" key="6">
    <source>
        <dbReference type="EMBL" id="RKH04940.1"/>
    </source>
</evidence>
<comment type="caution">
    <text evidence="6">The sequence shown here is derived from an EMBL/GenBank/DDBJ whole genome shotgun (WGS) entry which is preliminary data.</text>
</comment>
<evidence type="ECO:0000259" key="4">
    <source>
        <dbReference type="PROSITE" id="PS50093"/>
    </source>
</evidence>
<feature type="domain" description="PKD" evidence="4">
    <location>
        <begin position="313"/>
        <end position="376"/>
    </location>
</feature>
<evidence type="ECO:0000256" key="2">
    <source>
        <dbReference type="ARBA" id="ARBA00023295"/>
    </source>
</evidence>
<dbReference type="InterPro" id="IPR013783">
    <property type="entry name" value="Ig-like_fold"/>
</dbReference>
<feature type="active site" description="Nucleophile" evidence="3">
    <location>
        <position position="215"/>
    </location>
</feature>
<dbReference type="InterPro" id="IPR022409">
    <property type="entry name" value="PKD/Chitinase_dom"/>
</dbReference>
<dbReference type="EMBL" id="RAWE01000023">
    <property type="protein sequence ID" value="RKH04940.1"/>
    <property type="molecule type" value="Genomic_DNA"/>
</dbReference>
<dbReference type="Gene3D" id="3.20.20.80">
    <property type="entry name" value="Glycosidases"/>
    <property type="match status" value="1"/>
</dbReference>
<organism evidence="6 7">
    <name type="scientific">Corallococcus carmarthensis</name>
    <dbReference type="NCBI Taxonomy" id="2316728"/>
    <lineage>
        <taxon>Bacteria</taxon>
        <taxon>Pseudomonadati</taxon>
        <taxon>Myxococcota</taxon>
        <taxon>Myxococcia</taxon>
        <taxon>Myxococcales</taxon>
        <taxon>Cystobacterineae</taxon>
        <taxon>Myxococcaceae</taxon>
        <taxon>Corallococcus</taxon>
    </lineage>
</organism>
<dbReference type="RefSeq" id="WP_120602156.1">
    <property type="nucleotide sequence ID" value="NZ_RAWE01000023.1"/>
</dbReference>
<keyword evidence="1 3" id="KW-0378">Hydrolase</keyword>
<dbReference type="CDD" id="cd00146">
    <property type="entry name" value="PKD"/>
    <property type="match status" value="1"/>
</dbReference>
<evidence type="ECO:0000259" key="5">
    <source>
        <dbReference type="PROSITE" id="PS51764"/>
    </source>
</evidence>
<feature type="active site" description="Proton donor" evidence="3">
    <location>
        <position position="110"/>
    </location>
</feature>
<dbReference type="Pfam" id="PF18911">
    <property type="entry name" value="PKD_4"/>
    <property type="match status" value="1"/>
</dbReference>
<proteinExistence type="inferred from homology"/>
<evidence type="ECO:0000256" key="1">
    <source>
        <dbReference type="ARBA" id="ARBA00022801"/>
    </source>
</evidence>
<gene>
    <name evidence="6" type="ORF">D7X32_09285</name>
</gene>
<dbReference type="Proteomes" id="UP000268313">
    <property type="component" value="Unassembled WGS sequence"/>
</dbReference>
<evidence type="ECO:0008006" key="8">
    <source>
        <dbReference type="Google" id="ProtNLM"/>
    </source>
</evidence>
<reference evidence="7" key="1">
    <citation type="submission" date="2018-09" db="EMBL/GenBank/DDBJ databases">
        <authorList>
            <person name="Livingstone P.G."/>
            <person name="Whitworth D.E."/>
        </authorList>
    </citation>
    <scope>NUCLEOTIDE SEQUENCE [LARGE SCALE GENOMIC DNA]</scope>
    <source>
        <strain evidence="7">CA043D</strain>
    </source>
</reference>
<accession>A0A3A8KAC0</accession>
<keyword evidence="2 3" id="KW-0326">Glycosidase</keyword>
<comment type="similarity">
    <text evidence="3">Belongs to the glycosyl hydrolase 26 family.</text>
</comment>
<protein>
    <recommendedName>
        <fullName evidence="8">PKD domain-containing protein</fullName>
    </recommendedName>
</protein>
<feature type="domain" description="GH26" evidence="5">
    <location>
        <begin position="1"/>
        <end position="284"/>
    </location>
</feature>
<dbReference type="Pfam" id="PF11790">
    <property type="entry name" value="Glyco_hydro_cc"/>
    <property type="match status" value="1"/>
</dbReference>
<dbReference type="PROSITE" id="PS50093">
    <property type="entry name" value="PKD"/>
    <property type="match status" value="1"/>
</dbReference>
<dbReference type="Gene3D" id="2.60.40.10">
    <property type="entry name" value="Immunoglobulins"/>
    <property type="match status" value="1"/>
</dbReference>
<dbReference type="InterPro" id="IPR035986">
    <property type="entry name" value="PKD_dom_sf"/>
</dbReference>
<dbReference type="AlphaFoldDB" id="A0A3A8KAC0"/>
<dbReference type="GO" id="GO:0004553">
    <property type="term" value="F:hydrolase activity, hydrolyzing O-glycosyl compounds"/>
    <property type="evidence" value="ECO:0007669"/>
    <property type="project" value="InterPro"/>
</dbReference>
<dbReference type="InterPro" id="IPR017853">
    <property type="entry name" value="GH"/>
</dbReference>
<dbReference type="InterPro" id="IPR024655">
    <property type="entry name" value="Asl1_glyco_hydro_catalytic"/>
</dbReference>
<keyword evidence="7" id="KW-1185">Reference proteome</keyword>
<dbReference type="SUPFAM" id="SSF49299">
    <property type="entry name" value="PKD domain"/>
    <property type="match status" value="1"/>
</dbReference>
<name>A0A3A8KAC0_9BACT</name>
<dbReference type="PROSITE" id="PS51764">
    <property type="entry name" value="GH26"/>
    <property type="match status" value="1"/>
</dbReference>
<dbReference type="OrthoDB" id="9816550at2"/>
<dbReference type="SMART" id="SM00089">
    <property type="entry name" value="PKD"/>
    <property type="match status" value="1"/>
</dbReference>
<evidence type="ECO:0000313" key="7">
    <source>
        <dbReference type="Proteomes" id="UP000268313"/>
    </source>
</evidence>